<dbReference type="PANTHER" id="PTHR33087">
    <property type="entry name" value="OS07G0539200 PROTEIN"/>
    <property type="match status" value="1"/>
</dbReference>
<protein>
    <recommendedName>
        <fullName evidence="4">DUF4283 domain-containing protein</fullName>
    </recommendedName>
</protein>
<feature type="compositionally biased region" description="Polar residues" evidence="1">
    <location>
        <begin position="298"/>
        <end position="307"/>
    </location>
</feature>
<evidence type="ECO:0000313" key="2">
    <source>
        <dbReference type="EMBL" id="CAD6246342.1"/>
    </source>
</evidence>
<dbReference type="Proteomes" id="UP000604825">
    <property type="component" value="Unassembled WGS sequence"/>
</dbReference>
<gene>
    <name evidence="2" type="ORF">NCGR_LOCUS30609</name>
</gene>
<proteinExistence type="predicted"/>
<comment type="caution">
    <text evidence="2">The sequence shown here is derived from an EMBL/GenBank/DDBJ whole genome shotgun (WGS) entry which is preliminary data.</text>
</comment>
<dbReference type="AlphaFoldDB" id="A0A811PSR7"/>
<name>A0A811PSR7_9POAL</name>
<dbReference type="PANTHER" id="PTHR33087:SF21">
    <property type="entry name" value="OS03G0782100 PROTEIN"/>
    <property type="match status" value="1"/>
</dbReference>
<accession>A0A811PSR7</accession>
<feature type="region of interest" description="Disordered" evidence="1">
    <location>
        <begin position="177"/>
        <end position="227"/>
    </location>
</feature>
<evidence type="ECO:0000256" key="1">
    <source>
        <dbReference type="SAM" id="MobiDB-lite"/>
    </source>
</evidence>
<evidence type="ECO:0000313" key="3">
    <source>
        <dbReference type="Proteomes" id="UP000604825"/>
    </source>
</evidence>
<dbReference type="EMBL" id="CAJGYO010000007">
    <property type="protein sequence ID" value="CAD6246342.1"/>
    <property type="molecule type" value="Genomic_DNA"/>
</dbReference>
<dbReference type="OrthoDB" id="682567at2759"/>
<reference evidence="2" key="1">
    <citation type="submission" date="2020-10" db="EMBL/GenBank/DDBJ databases">
        <authorList>
            <person name="Han B."/>
            <person name="Lu T."/>
            <person name="Zhao Q."/>
            <person name="Huang X."/>
            <person name="Zhao Y."/>
        </authorList>
    </citation>
    <scope>NUCLEOTIDE SEQUENCE</scope>
</reference>
<feature type="compositionally biased region" description="Basic and acidic residues" evidence="1">
    <location>
        <begin position="197"/>
        <end position="207"/>
    </location>
</feature>
<evidence type="ECO:0008006" key="4">
    <source>
        <dbReference type="Google" id="ProtNLM"/>
    </source>
</evidence>
<sequence length="402" mass="44651">MARPGDPTVRPLDTCAVAFSIDNMDQELDRLSMHGMVAWLGGNRPVVEPDVIKRAICHQFPIRPEDVTVVRHAPKDFFIDFKHRHHRDEAVAQGTFPYRNLDIHTRPWQLVTHGDICDLKYRVRLCLEGISLHAWNESIARACDLDYVEKASLDRADTRALCVWAWTYNLSNIPKAPKDCERERSESRHGGRRHRSLEHGGRRHPLDDVAAGQGTRLSAPSDAAGHGANVTARQLLAKPADPGRSGMYSAEPGVAVAPVSDHDNTTQQRSHLAAESRFRTGRVYSRRPCVPHTHRKQAQPTGSTQGLVRQPSPPQRCKRPPVLARSSVRIAAMNWPRGDTQVKARQVLMKRLGILDVEGLSHDEALLCYFNLFKGPLTDNAVKALTALCGLDAAAALPTTHA</sequence>
<feature type="compositionally biased region" description="Basic and acidic residues" evidence="1">
    <location>
        <begin position="177"/>
        <end position="189"/>
    </location>
</feature>
<dbReference type="InterPro" id="IPR053253">
    <property type="entry name" value="Sex_diff_modulator"/>
</dbReference>
<keyword evidence="3" id="KW-1185">Reference proteome</keyword>
<organism evidence="2 3">
    <name type="scientific">Miscanthus lutarioriparius</name>
    <dbReference type="NCBI Taxonomy" id="422564"/>
    <lineage>
        <taxon>Eukaryota</taxon>
        <taxon>Viridiplantae</taxon>
        <taxon>Streptophyta</taxon>
        <taxon>Embryophyta</taxon>
        <taxon>Tracheophyta</taxon>
        <taxon>Spermatophyta</taxon>
        <taxon>Magnoliopsida</taxon>
        <taxon>Liliopsida</taxon>
        <taxon>Poales</taxon>
        <taxon>Poaceae</taxon>
        <taxon>PACMAD clade</taxon>
        <taxon>Panicoideae</taxon>
        <taxon>Andropogonodae</taxon>
        <taxon>Andropogoneae</taxon>
        <taxon>Saccharinae</taxon>
        <taxon>Miscanthus</taxon>
    </lineage>
</organism>
<feature type="region of interest" description="Disordered" evidence="1">
    <location>
        <begin position="287"/>
        <end position="320"/>
    </location>
</feature>